<dbReference type="Gene3D" id="1.10.10.10">
    <property type="entry name" value="Winged helix-like DNA-binding domain superfamily/Winged helix DNA-binding domain"/>
    <property type="match status" value="1"/>
</dbReference>
<dbReference type="InterPro" id="IPR036390">
    <property type="entry name" value="WH_DNA-bd_sf"/>
</dbReference>
<reference evidence="1" key="1">
    <citation type="journal article" date="2022" name="Cell">
        <title>Design, construction, and in vivo augmentation of a complex gut microbiome.</title>
        <authorList>
            <person name="Cheng A.G."/>
            <person name="Ho P.Y."/>
            <person name="Aranda-Diaz A."/>
            <person name="Jain S."/>
            <person name="Yu F.B."/>
            <person name="Meng X."/>
            <person name="Wang M."/>
            <person name="Iakiviak M."/>
            <person name="Nagashima K."/>
            <person name="Zhao A."/>
            <person name="Murugkar P."/>
            <person name="Patil A."/>
            <person name="Atabakhsh K."/>
            <person name="Weakley A."/>
            <person name="Yan J."/>
            <person name="Brumbaugh A.R."/>
            <person name="Higginbottom S."/>
            <person name="Dimas A."/>
            <person name="Shiver A.L."/>
            <person name="Deutschbauer A."/>
            <person name="Neff N."/>
            <person name="Sonnenburg J.L."/>
            <person name="Huang K.C."/>
            <person name="Fischbach M.A."/>
        </authorList>
    </citation>
    <scope>NUCLEOTIDE SEQUENCE</scope>
    <source>
        <strain evidence="1">DSM 19829</strain>
    </source>
</reference>
<dbReference type="Pfam" id="PF14277">
    <property type="entry name" value="DUF4364"/>
    <property type="match status" value="1"/>
</dbReference>
<dbReference type="EMBL" id="CP102290">
    <property type="protein sequence ID" value="UWP60211.1"/>
    <property type="molecule type" value="Genomic_DNA"/>
</dbReference>
<sequence>MAEALTLYKLIILYMLRKVNFPLTNAQISDFILGQEYTSYFHLQQAISEMLEADLVTAEVIRNTSYYRMTEEGKKTITYFDNQIPDPIKEDINRYLDENSYELRNEVSVISDYYKTPEQEYTVRCQVREGASTLIELNLTVPEESNAKAICGSWSKKSQEIYAYLMKELMI</sequence>
<dbReference type="RefSeq" id="WP_028530202.1">
    <property type="nucleotide sequence ID" value="NZ_CABLBR010000048.1"/>
</dbReference>
<name>A0ABY5VJ22_9FIRM</name>
<gene>
    <name evidence="1" type="ORF">NQ502_03925</name>
</gene>
<dbReference type="Proteomes" id="UP001060164">
    <property type="component" value="Chromosome"/>
</dbReference>
<accession>A0ABY5VJ22</accession>
<dbReference type="SUPFAM" id="SSF46785">
    <property type="entry name" value="Winged helix' DNA-binding domain"/>
    <property type="match status" value="1"/>
</dbReference>
<proteinExistence type="predicted"/>
<evidence type="ECO:0000313" key="2">
    <source>
        <dbReference type="Proteomes" id="UP001060164"/>
    </source>
</evidence>
<dbReference type="InterPro" id="IPR025374">
    <property type="entry name" value="DUF4364"/>
</dbReference>
<evidence type="ECO:0000313" key="1">
    <source>
        <dbReference type="EMBL" id="UWP60211.1"/>
    </source>
</evidence>
<organism evidence="1 2">
    <name type="scientific">Ruminococcus gauvreauii</name>
    <dbReference type="NCBI Taxonomy" id="438033"/>
    <lineage>
        <taxon>Bacteria</taxon>
        <taxon>Bacillati</taxon>
        <taxon>Bacillota</taxon>
        <taxon>Clostridia</taxon>
        <taxon>Eubacteriales</taxon>
        <taxon>Oscillospiraceae</taxon>
        <taxon>Ruminococcus</taxon>
    </lineage>
</organism>
<dbReference type="InterPro" id="IPR036388">
    <property type="entry name" value="WH-like_DNA-bd_sf"/>
</dbReference>
<protein>
    <submittedName>
        <fullName evidence="1">DUF4364 family protein</fullName>
    </submittedName>
</protein>
<keyword evidence="2" id="KW-1185">Reference proteome</keyword>